<comment type="caution">
    <text evidence="2">The sequence shown here is derived from an EMBL/GenBank/DDBJ whole genome shotgun (WGS) entry which is preliminary data.</text>
</comment>
<reference evidence="2 3" key="1">
    <citation type="submission" date="2020-12" db="EMBL/GenBank/DDBJ databases">
        <title>WGS of Thermoactinomyces spp.</title>
        <authorList>
            <person name="Cheng K."/>
        </authorList>
    </citation>
    <scope>NUCLEOTIDE SEQUENCE [LARGE SCALE GENOMIC DNA]</scope>
    <source>
        <strain evidence="3">CICC 10671\DSM 43846</strain>
    </source>
</reference>
<evidence type="ECO:0000256" key="1">
    <source>
        <dbReference type="SAM" id="Phobius"/>
    </source>
</evidence>
<dbReference type="Proteomes" id="UP000633619">
    <property type="component" value="Unassembled WGS sequence"/>
</dbReference>
<dbReference type="AlphaFoldDB" id="A0A8I1ABA4"/>
<dbReference type="RefSeq" id="WP_156473312.1">
    <property type="nucleotide sequence ID" value="NZ_JACEIR010000004.1"/>
</dbReference>
<keyword evidence="1" id="KW-0472">Membrane</keyword>
<keyword evidence="1" id="KW-0812">Transmembrane</keyword>
<keyword evidence="1" id="KW-1133">Transmembrane helix</keyword>
<accession>A0A8I1ABA4</accession>
<proteinExistence type="predicted"/>
<name>A0A8I1ABA4_THEIN</name>
<evidence type="ECO:0000313" key="3">
    <source>
        <dbReference type="Proteomes" id="UP000633619"/>
    </source>
</evidence>
<sequence length="58" mass="6127">MGFMTTFSIGLTPVSHGVFTIFLNEGLPVSLMLIICGSCIALFQGLIIAVIKGIRAVD</sequence>
<keyword evidence="3" id="KW-1185">Reference proteome</keyword>
<organism evidence="2 3">
    <name type="scientific">Thermoactinomyces intermedius</name>
    <dbReference type="NCBI Taxonomy" id="2024"/>
    <lineage>
        <taxon>Bacteria</taxon>
        <taxon>Bacillati</taxon>
        <taxon>Bacillota</taxon>
        <taxon>Bacilli</taxon>
        <taxon>Bacillales</taxon>
        <taxon>Thermoactinomycetaceae</taxon>
        <taxon>Thermoactinomyces</taxon>
    </lineage>
</organism>
<feature type="transmembrane region" description="Helical" evidence="1">
    <location>
        <begin position="27"/>
        <end position="51"/>
    </location>
</feature>
<protein>
    <submittedName>
        <fullName evidence="2">Uncharacterized protein</fullName>
    </submittedName>
</protein>
<dbReference type="EMBL" id="JAECVW010000002">
    <property type="protein sequence ID" value="MBH8594697.1"/>
    <property type="molecule type" value="Genomic_DNA"/>
</dbReference>
<gene>
    <name evidence="2" type="ORF">I8U20_05060</name>
</gene>
<evidence type="ECO:0000313" key="2">
    <source>
        <dbReference type="EMBL" id="MBH8594697.1"/>
    </source>
</evidence>